<proteinExistence type="predicted"/>
<evidence type="ECO:0000313" key="2">
    <source>
        <dbReference type="Proteomes" id="UP001620626"/>
    </source>
</evidence>
<sequence>MVLITEFCSKLLNCRPKTLRDRLNHPEDRSLILKHLIGRAAFLPAYGQLRNPFNINVAAHFYARHRIRLHFPYLPCVIERFSGEGEDRHYPMELLDLIDDNDNNDNKNNNNEQWFGRLFTEIGDTYQQSSNSSNQTLDLTIDEEMIENRGRSECSQNFSSYW</sequence>
<name>A0ABD2MD58_9BILA</name>
<organism evidence="1 2">
    <name type="scientific">Heterodera trifolii</name>
    <dbReference type="NCBI Taxonomy" id="157864"/>
    <lineage>
        <taxon>Eukaryota</taxon>
        <taxon>Metazoa</taxon>
        <taxon>Ecdysozoa</taxon>
        <taxon>Nematoda</taxon>
        <taxon>Chromadorea</taxon>
        <taxon>Rhabditida</taxon>
        <taxon>Tylenchina</taxon>
        <taxon>Tylenchomorpha</taxon>
        <taxon>Tylenchoidea</taxon>
        <taxon>Heteroderidae</taxon>
        <taxon>Heteroderinae</taxon>
        <taxon>Heterodera</taxon>
    </lineage>
</organism>
<dbReference type="SUPFAM" id="SSF101690">
    <property type="entry name" value="PAZ domain"/>
    <property type="match status" value="1"/>
</dbReference>
<accession>A0ABD2MD58</accession>
<dbReference type="Proteomes" id="UP001620626">
    <property type="component" value="Unassembled WGS sequence"/>
</dbReference>
<reference evidence="1 2" key="1">
    <citation type="submission" date="2024-10" db="EMBL/GenBank/DDBJ databases">
        <authorList>
            <person name="Kim D."/>
        </authorList>
    </citation>
    <scope>NUCLEOTIDE SEQUENCE [LARGE SCALE GENOMIC DNA]</scope>
    <source>
        <strain evidence="1">BH-2024</strain>
    </source>
</reference>
<dbReference type="InterPro" id="IPR036085">
    <property type="entry name" value="PAZ_dom_sf"/>
</dbReference>
<protein>
    <submittedName>
        <fullName evidence="1">Uncharacterized protein</fullName>
    </submittedName>
</protein>
<dbReference type="EMBL" id="JBICBT010000042">
    <property type="protein sequence ID" value="KAL3125248.1"/>
    <property type="molecule type" value="Genomic_DNA"/>
</dbReference>
<dbReference type="AlphaFoldDB" id="A0ABD2MD58"/>
<keyword evidence="2" id="KW-1185">Reference proteome</keyword>
<gene>
    <name evidence="1" type="ORF">niasHT_005854</name>
</gene>
<comment type="caution">
    <text evidence="1">The sequence shown here is derived from an EMBL/GenBank/DDBJ whole genome shotgun (WGS) entry which is preliminary data.</text>
</comment>
<dbReference type="Gene3D" id="2.170.260.10">
    <property type="entry name" value="paz domain"/>
    <property type="match status" value="1"/>
</dbReference>
<evidence type="ECO:0000313" key="1">
    <source>
        <dbReference type="EMBL" id="KAL3125248.1"/>
    </source>
</evidence>